<feature type="DNA-binding region" description="OmpR/PhoB-type" evidence="3">
    <location>
        <begin position="135"/>
        <end position="234"/>
    </location>
</feature>
<dbReference type="InterPro" id="IPR001789">
    <property type="entry name" value="Sig_transdc_resp-reg_receiver"/>
</dbReference>
<dbReference type="Gene3D" id="6.10.250.690">
    <property type="match status" value="1"/>
</dbReference>
<dbReference type="Proteomes" id="UP001165366">
    <property type="component" value="Unassembled WGS sequence"/>
</dbReference>
<sequence>MQEPSNSILIVEDDRDLVKLIKINLEDQGYLVHTALDGLEALEIFEKKEPSLVILDIMLPKLDGFEVCKRIRKEDQKVPIMMLTAKTEEVDTILGLELGADDYMTKPFSVRELTARVKAIFRRIKVDQDQDEKLPEKLVYDHLKIYPNKRKVTLSGKTIDLTSKEYDLLLLFSSNPGKAYSREQLLNKVWGYSYEGYSHTVNSHINRLRSKIEKDPSNQHFIKTVWGVGYRFTEHQDPDDNA</sequence>
<dbReference type="PROSITE" id="PS50110">
    <property type="entry name" value="RESPONSE_REGULATORY"/>
    <property type="match status" value="1"/>
</dbReference>
<evidence type="ECO:0000313" key="6">
    <source>
        <dbReference type="EMBL" id="MCG2590416.1"/>
    </source>
</evidence>
<dbReference type="InterPro" id="IPR001867">
    <property type="entry name" value="OmpR/PhoB-type_DNA-bd"/>
</dbReference>
<proteinExistence type="predicted"/>
<dbReference type="SMART" id="SM00862">
    <property type="entry name" value="Trans_reg_C"/>
    <property type="match status" value="1"/>
</dbReference>
<reference evidence="6" key="2">
    <citation type="submission" date="2024-05" db="EMBL/GenBank/DDBJ databases">
        <title>Rhodohalobacter halophilus gen. nov., sp. nov., a moderately halophilic member of the family Balneolaceae.</title>
        <authorList>
            <person name="Xia J."/>
        </authorList>
    </citation>
    <scope>NUCLEOTIDE SEQUENCE</scope>
    <source>
        <strain evidence="6">WB101</strain>
    </source>
</reference>
<organism evidence="6 7">
    <name type="scientific">Rhodohalobacter sulfatireducens</name>
    <dbReference type="NCBI Taxonomy" id="2911366"/>
    <lineage>
        <taxon>Bacteria</taxon>
        <taxon>Pseudomonadati</taxon>
        <taxon>Balneolota</taxon>
        <taxon>Balneolia</taxon>
        <taxon>Balneolales</taxon>
        <taxon>Balneolaceae</taxon>
        <taxon>Rhodohalobacter</taxon>
    </lineage>
</organism>
<dbReference type="Pfam" id="PF00486">
    <property type="entry name" value="Trans_reg_C"/>
    <property type="match status" value="1"/>
</dbReference>
<dbReference type="PANTHER" id="PTHR48111">
    <property type="entry name" value="REGULATOR OF RPOS"/>
    <property type="match status" value="1"/>
</dbReference>
<gene>
    <name evidence="6" type="ORF">L6773_17705</name>
</gene>
<dbReference type="SUPFAM" id="SSF52172">
    <property type="entry name" value="CheY-like"/>
    <property type="match status" value="1"/>
</dbReference>
<feature type="domain" description="Response regulatory" evidence="4">
    <location>
        <begin position="7"/>
        <end position="121"/>
    </location>
</feature>
<evidence type="ECO:0000256" key="1">
    <source>
        <dbReference type="ARBA" id="ARBA00023125"/>
    </source>
</evidence>
<name>A0ABS9KHV4_9BACT</name>
<protein>
    <submittedName>
        <fullName evidence="6">Response regulator transcription factor</fullName>
    </submittedName>
</protein>
<dbReference type="InterPro" id="IPR039420">
    <property type="entry name" value="WalR-like"/>
</dbReference>
<dbReference type="SMART" id="SM00448">
    <property type="entry name" value="REC"/>
    <property type="match status" value="1"/>
</dbReference>
<evidence type="ECO:0000313" key="7">
    <source>
        <dbReference type="Proteomes" id="UP001165366"/>
    </source>
</evidence>
<dbReference type="InterPro" id="IPR036388">
    <property type="entry name" value="WH-like_DNA-bd_sf"/>
</dbReference>
<evidence type="ECO:0000256" key="3">
    <source>
        <dbReference type="PROSITE-ProRule" id="PRU01091"/>
    </source>
</evidence>
<accession>A0ABS9KHV4</accession>
<dbReference type="Gene3D" id="1.10.10.10">
    <property type="entry name" value="Winged helix-like DNA-binding domain superfamily/Winged helix DNA-binding domain"/>
    <property type="match status" value="1"/>
</dbReference>
<dbReference type="PANTHER" id="PTHR48111:SF73">
    <property type="entry name" value="ALKALINE PHOSPHATASE SYNTHESIS TRANSCRIPTIONAL REGULATORY PROTEIN PHOP"/>
    <property type="match status" value="1"/>
</dbReference>
<keyword evidence="1 3" id="KW-0238">DNA-binding</keyword>
<dbReference type="InterPro" id="IPR016032">
    <property type="entry name" value="Sig_transdc_resp-reg_C-effctor"/>
</dbReference>
<evidence type="ECO:0000259" key="4">
    <source>
        <dbReference type="PROSITE" id="PS50110"/>
    </source>
</evidence>
<dbReference type="PROSITE" id="PS51755">
    <property type="entry name" value="OMPR_PHOB"/>
    <property type="match status" value="1"/>
</dbReference>
<dbReference type="SUPFAM" id="SSF46894">
    <property type="entry name" value="C-terminal effector domain of the bipartite response regulators"/>
    <property type="match status" value="1"/>
</dbReference>
<feature type="domain" description="OmpR/PhoB-type" evidence="5">
    <location>
        <begin position="135"/>
        <end position="234"/>
    </location>
</feature>
<dbReference type="EMBL" id="JAKLWS010000032">
    <property type="protein sequence ID" value="MCG2590416.1"/>
    <property type="molecule type" value="Genomic_DNA"/>
</dbReference>
<dbReference type="CDD" id="cd00383">
    <property type="entry name" value="trans_reg_C"/>
    <property type="match status" value="1"/>
</dbReference>
<feature type="modified residue" description="4-aspartylphosphate" evidence="2">
    <location>
        <position position="56"/>
    </location>
</feature>
<dbReference type="Pfam" id="PF00072">
    <property type="entry name" value="Response_reg"/>
    <property type="match status" value="1"/>
</dbReference>
<dbReference type="Gene3D" id="3.40.50.2300">
    <property type="match status" value="1"/>
</dbReference>
<evidence type="ECO:0000256" key="2">
    <source>
        <dbReference type="PROSITE-ProRule" id="PRU00169"/>
    </source>
</evidence>
<dbReference type="RefSeq" id="WP_237855812.1">
    <property type="nucleotide sequence ID" value="NZ_JAKLWS010000032.1"/>
</dbReference>
<reference evidence="6" key="1">
    <citation type="submission" date="2022-01" db="EMBL/GenBank/DDBJ databases">
        <authorList>
            <person name="Wang Y."/>
        </authorList>
    </citation>
    <scope>NUCLEOTIDE SEQUENCE</scope>
    <source>
        <strain evidence="6">WB101</strain>
    </source>
</reference>
<dbReference type="InterPro" id="IPR011006">
    <property type="entry name" value="CheY-like_superfamily"/>
</dbReference>
<comment type="caution">
    <text evidence="6">The sequence shown here is derived from an EMBL/GenBank/DDBJ whole genome shotgun (WGS) entry which is preliminary data.</text>
</comment>
<keyword evidence="2" id="KW-0597">Phosphoprotein</keyword>
<keyword evidence="7" id="KW-1185">Reference proteome</keyword>
<evidence type="ECO:0000259" key="5">
    <source>
        <dbReference type="PROSITE" id="PS51755"/>
    </source>
</evidence>